<keyword evidence="2" id="KW-0812">Transmembrane</keyword>
<evidence type="ECO:0000313" key="3">
    <source>
        <dbReference type="EMBL" id="MCX2818762.1"/>
    </source>
</evidence>
<gene>
    <name evidence="3" type="ORF">EGH25_05280</name>
</gene>
<feature type="transmembrane region" description="Helical" evidence="2">
    <location>
        <begin position="51"/>
        <end position="73"/>
    </location>
</feature>
<sequence>MTDPENPTCASCGRSVPEDSLECPECGNYPAFEIRKLGAAVVFAGSLLTQLYLYFGLVIIIIGLLVVSTSVFAPVKPTDYEYEFEFIGG</sequence>
<comment type="caution">
    <text evidence="3">The sequence shown here is derived from an EMBL/GenBank/DDBJ whole genome shotgun (WGS) entry which is preliminary data.</text>
</comment>
<accession>A0A9Q4C467</accession>
<evidence type="ECO:0000256" key="2">
    <source>
        <dbReference type="SAM" id="Phobius"/>
    </source>
</evidence>
<keyword evidence="2" id="KW-1133">Transmembrane helix</keyword>
<dbReference type="AlphaFoldDB" id="A0A9Q4C467"/>
<keyword evidence="2" id="KW-0472">Membrane</keyword>
<dbReference type="Proteomes" id="UP001149411">
    <property type="component" value="Unassembled WGS sequence"/>
</dbReference>
<proteinExistence type="predicted"/>
<name>A0A9Q4C467_9EURY</name>
<protein>
    <submittedName>
        <fullName evidence="3">Uncharacterized protein</fullName>
    </submittedName>
</protein>
<feature type="region of interest" description="Disordered" evidence="1">
    <location>
        <begin position="1"/>
        <end position="22"/>
    </location>
</feature>
<dbReference type="RefSeq" id="WP_266086602.1">
    <property type="nucleotide sequence ID" value="NZ_RKLV01000004.1"/>
</dbReference>
<evidence type="ECO:0000313" key="4">
    <source>
        <dbReference type="Proteomes" id="UP001149411"/>
    </source>
</evidence>
<dbReference type="EMBL" id="RKLV01000004">
    <property type="protein sequence ID" value="MCX2818762.1"/>
    <property type="molecule type" value="Genomic_DNA"/>
</dbReference>
<reference evidence="3" key="1">
    <citation type="submission" date="2022-09" db="EMBL/GenBank/DDBJ databases">
        <title>Haloadaptaus new haloarchaeum isolated from saline soil.</title>
        <authorList>
            <person name="Duran-Viseras A."/>
            <person name="Sanchez-Porro C."/>
            <person name="Ventosa A."/>
        </authorList>
    </citation>
    <scope>NUCLEOTIDE SEQUENCE</scope>
    <source>
        <strain evidence="3">F3-133</strain>
    </source>
</reference>
<evidence type="ECO:0000256" key="1">
    <source>
        <dbReference type="SAM" id="MobiDB-lite"/>
    </source>
</evidence>
<keyword evidence="4" id="KW-1185">Reference proteome</keyword>
<organism evidence="3 4">
    <name type="scientific">Halorutilus salinus</name>
    <dbReference type="NCBI Taxonomy" id="2487751"/>
    <lineage>
        <taxon>Archaea</taxon>
        <taxon>Methanobacteriati</taxon>
        <taxon>Methanobacteriota</taxon>
        <taxon>Stenosarchaea group</taxon>
        <taxon>Halobacteria</taxon>
        <taxon>Halorutilales</taxon>
        <taxon>Halorutilaceae</taxon>
        <taxon>Halorutilus</taxon>
    </lineage>
</organism>